<dbReference type="Proteomes" id="UP001444071">
    <property type="component" value="Unassembled WGS sequence"/>
</dbReference>
<evidence type="ECO:0000313" key="1">
    <source>
        <dbReference type="EMBL" id="MEQ2270641.1"/>
    </source>
</evidence>
<reference evidence="1 2" key="1">
    <citation type="submission" date="2021-06" db="EMBL/GenBank/DDBJ databases">
        <authorList>
            <person name="Palmer J.M."/>
        </authorList>
    </citation>
    <scope>NUCLEOTIDE SEQUENCE [LARGE SCALE GENOMIC DNA]</scope>
    <source>
        <strain evidence="1 2">XR_2019</strain>
        <tissue evidence="1">Muscle</tissue>
    </source>
</reference>
<comment type="caution">
    <text evidence="1">The sequence shown here is derived from an EMBL/GenBank/DDBJ whole genome shotgun (WGS) entry which is preliminary data.</text>
</comment>
<keyword evidence="2" id="KW-1185">Reference proteome</keyword>
<accession>A0ABV0WLX9</accession>
<name>A0ABV0WLX9_9TELE</name>
<proteinExistence type="predicted"/>
<organism evidence="1 2">
    <name type="scientific">Xenotaenia resolanae</name>
    <dbReference type="NCBI Taxonomy" id="208358"/>
    <lineage>
        <taxon>Eukaryota</taxon>
        <taxon>Metazoa</taxon>
        <taxon>Chordata</taxon>
        <taxon>Craniata</taxon>
        <taxon>Vertebrata</taxon>
        <taxon>Euteleostomi</taxon>
        <taxon>Actinopterygii</taxon>
        <taxon>Neopterygii</taxon>
        <taxon>Teleostei</taxon>
        <taxon>Neoteleostei</taxon>
        <taxon>Acanthomorphata</taxon>
        <taxon>Ovalentaria</taxon>
        <taxon>Atherinomorphae</taxon>
        <taxon>Cyprinodontiformes</taxon>
        <taxon>Goodeidae</taxon>
        <taxon>Xenotaenia</taxon>
    </lineage>
</organism>
<gene>
    <name evidence="1" type="ORF">XENORESO_005869</name>
</gene>
<dbReference type="EMBL" id="JAHRIM010060259">
    <property type="protein sequence ID" value="MEQ2270641.1"/>
    <property type="molecule type" value="Genomic_DNA"/>
</dbReference>
<sequence length="205" mass="23033">MSYKKSQTKAKGNSFQYGENDLTRSCRVFLFIMSDSKLVQIAFIDAASCLPPPFYLPRCHSVRNYSCRRCCCCICPFLSHFAQIRAHGRRDLPVIFWVFMKSLPHFSKQSKNVRSPGLRGVPVDPHIATPEMKTKGTTASRKYHQHIIFWCQHRRAKESRGSSGDGGILTAAVGKGSSLIQDSAGGEIYSICRGFSDFFLKLRGV</sequence>
<protein>
    <submittedName>
        <fullName evidence="1">Uncharacterized protein</fullName>
    </submittedName>
</protein>
<evidence type="ECO:0000313" key="2">
    <source>
        <dbReference type="Proteomes" id="UP001444071"/>
    </source>
</evidence>